<evidence type="ECO:0000313" key="2">
    <source>
        <dbReference type="Proteomes" id="UP000266340"/>
    </source>
</evidence>
<evidence type="ECO:0000313" key="1">
    <source>
        <dbReference type="EMBL" id="RIE05182.1"/>
    </source>
</evidence>
<reference evidence="1 2" key="1">
    <citation type="submission" date="2018-09" db="EMBL/GenBank/DDBJ databases">
        <title>Cohnella cavernae sp. nov., isolated from a karst cave.</title>
        <authorList>
            <person name="Zhu H."/>
        </authorList>
    </citation>
    <scope>NUCLEOTIDE SEQUENCE [LARGE SCALE GENOMIC DNA]</scope>
    <source>
        <strain evidence="1 2">K2E09-144</strain>
    </source>
</reference>
<accession>A0A398CRL0</accession>
<comment type="caution">
    <text evidence="1">The sequence shown here is derived from an EMBL/GenBank/DDBJ whole genome shotgun (WGS) entry which is preliminary data.</text>
</comment>
<dbReference type="OrthoDB" id="2088335at2"/>
<dbReference type="AlphaFoldDB" id="A0A398CRL0"/>
<dbReference type="Proteomes" id="UP000266340">
    <property type="component" value="Unassembled WGS sequence"/>
</dbReference>
<gene>
    <name evidence="1" type="ORF">D3H35_02090</name>
</gene>
<dbReference type="RefSeq" id="WP_119147562.1">
    <property type="nucleotide sequence ID" value="NZ_JBHSOV010000044.1"/>
</dbReference>
<name>A0A398CRL0_9BACL</name>
<proteinExistence type="predicted"/>
<sequence length="97" mass="10359">MVDDCTTIQEKLLAATTLLPIGKAGKAIRAAEEAAEAANAGRKMVEKEVAKDVGKGAGNTINGIPKYSLSDVEARTWYLEQESKIPSLLNKNATLEQ</sequence>
<keyword evidence="2" id="KW-1185">Reference proteome</keyword>
<organism evidence="1 2">
    <name type="scientific">Cohnella faecalis</name>
    <dbReference type="NCBI Taxonomy" id="2315694"/>
    <lineage>
        <taxon>Bacteria</taxon>
        <taxon>Bacillati</taxon>
        <taxon>Bacillota</taxon>
        <taxon>Bacilli</taxon>
        <taxon>Bacillales</taxon>
        <taxon>Paenibacillaceae</taxon>
        <taxon>Cohnella</taxon>
    </lineage>
</organism>
<dbReference type="EMBL" id="QXJM01000015">
    <property type="protein sequence ID" value="RIE05182.1"/>
    <property type="molecule type" value="Genomic_DNA"/>
</dbReference>
<protein>
    <submittedName>
        <fullName evidence="1">Uncharacterized protein</fullName>
    </submittedName>
</protein>